<dbReference type="Proteomes" id="UP000373149">
    <property type="component" value="Unassembled WGS sequence"/>
</dbReference>
<proteinExistence type="predicted"/>
<feature type="transmembrane region" description="Helical" evidence="1">
    <location>
        <begin position="113"/>
        <end position="131"/>
    </location>
</feature>
<keyword evidence="1" id="KW-1133">Transmembrane helix</keyword>
<dbReference type="RefSeq" id="WP_152867753.1">
    <property type="nucleotide sequence ID" value="NZ_VMNX01000209.1"/>
</dbReference>
<accession>A0A5N8X243</accession>
<dbReference type="AlphaFoldDB" id="A0A5N8X243"/>
<feature type="transmembrane region" description="Helical" evidence="1">
    <location>
        <begin position="43"/>
        <end position="61"/>
    </location>
</feature>
<sequence length="210" mass="21742">MTMLLRTPTHPAPLPVLRATVFAVVGTVLGVSAHHLVADGPAPWRPGAAAAVVLFGVGLAGTRRPRSLATVVATCGAAQVGLHLWLTATGPAHHAAATGMSGHARHGMNPPDSLAMTAVHAGAALLVAVLLHRADAACWFLARGVVETVDSVRARIATVRALLSDRRAAAEPGLPVPVRAWLERPPPRGAVLADVMVRRGPPRARLTLAR</sequence>
<evidence type="ECO:0000256" key="1">
    <source>
        <dbReference type="SAM" id="Phobius"/>
    </source>
</evidence>
<evidence type="ECO:0000313" key="3">
    <source>
        <dbReference type="Proteomes" id="UP000373149"/>
    </source>
</evidence>
<reference evidence="2 3" key="1">
    <citation type="submission" date="2019-09" db="EMBL/GenBank/DDBJ databases">
        <authorList>
            <person name="Duangmal K."/>
            <person name="Teo W.F.A."/>
            <person name="Lipun K."/>
        </authorList>
    </citation>
    <scope>NUCLEOTIDE SEQUENCE [LARGE SCALE GENOMIC DNA]</scope>
    <source>
        <strain evidence="2 3">K1PN6</strain>
    </source>
</reference>
<feature type="transmembrane region" description="Helical" evidence="1">
    <location>
        <begin position="12"/>
        <end position="37"/>
    </location>
</feature>
<dbReference type="EMBL" id="VMNX01000209">
    <property type="protein sequence ID" value="MPY53663.1"/>
    <property type="molecule type" value="Genomic_DNA"/>
</dbReference>
<keyword evidence="1" id="KW-0812">Transmembrane</keyword>
<keyword evidence="3" id="KW-1185">Reference proteome</keyword>
<name>A0A5N8X243_9ACTN</name>
<gene>
    <name evidence="2" type="ORF">FPZ41_35910</name>
</gene>
<keyword evidence="1" id="KW-0472">Membrane</keyword>
<organism evidence="2 3">
    <name type="scientific">Streptomyces acidicola</name>
    <dbReference type="NCBI Taxonomy" id="2596892"/>
    <lineage>
        <taxon>Bacteria</taxon>
        <taxon>Bacillati</taxon>
        <taxon>Actinomycetota</taxon>
        <taxon>Actinomycetes</taxon>
        <taxon>Kitasatosporales</taxon>
        <taxon>Streptomycetaceae</taxon>
        <taxon>Streptomyces</taxon>
    </lineage>
</organism>
<protein>
    <submittedName>
        <fullName evidence="2">Uncharacterized protein</fullName>
    </submittedName>
</protein>
<evidence type="ECO:0000313" key="2">
    <source>
        <dbReference type="EMBL" id="MPY53663.1"/>
    </source>
</evidence>
<comment type="caution">
    <text evidence="2">The sequence shown here is derived from an EMBL/GenBank/DDBJ whole genome shotgun (WGS) entry which is preliminary data.</text>
</comment>
<feature type="transmembrane region" description="Helical" evidence="1">
    <location>
        <begin position="68"/>
        <end position="86"/>
    </location>
</feature>